<protein>
    <recommendedName>
        <fullName evidence="10">Isocitrate dehydrogenase [NADP]</fullName>
        <ecNumber evidence="10">1.1.1.42</ecNumber>
    </recommendedName>
</protein>
<dbReference type="GO" id="GO:0051287">
    <property type="term" value="F:NAD binding"/>
    <property type="evidence" value="ECO:0007669"/>
    <property type="project" value="InterPro"/>
</dbReference>
<dbReference type="GO" id="GO:0006102">
    <property type="term" value="P:isocitrate metabolic process"/>
    <property type="evidence" value="ECO:0007669"/>
    <property type="project" value="UniProtKB-UniRule"/>
</dbReference>
<evidence type="ECO:0000256" key="10">
    <source>
        <dbReference type="PIRNR" id="PIRNR000108"/>
    </source>
</evidence>
<dbReference type="NCBIfam" id="NF006156">
    <property type="entry name" value="PRK08299.1"/>
    <property type="match status" value="1"/>
</dbReference>
<keyword evidence="3" id="KW-0329">Glyoxylate bypass</keyword>
<evidence type="ECO:0000256" key="6">
    <source>
        <dbReference type="ARBA" id="ARBA00022842"/>
    </source>
</evidence>
<evidence type="ECO:0000256" key="11">
    <source>
        <dbReference type="PIRSR" id="PIRSR000108-1"/>
    </source>
</evidence>
<dbReference type="AlphaFoldDB" id="G2KR44"/>
<evidence type="ECO:0000256" key="1">
    <source>
        <dbReference type="ARBA" id="ARBA00001936"/>
    </source>
</evidence>
<dbReference type="SMART" id="SM01329">
    <property type="entry name" value="Iso_dh"/>
    <property type="match status" value="1"/>
</dbReference>
<feature type="binding site" evidence="13">
    <location>
        <position position="251"/>
    </location>
    <ligand>
        <name>Mn(2+)</name>
        <dbReference type="ChEBI" id="CHEBI:29035"/>
    </ligand>
</feature>
<evidence type="ECO:0000256" key="12">
    <source>
        <dbReference type="PIRSR" id="PIRSR000108-2"/>
    </source>
</evidence>
<feature type="binding site" evidence="14">
    <location>
        <position position="327"/>
    </location>
    <ligand>
        <name>NADP(+)</name>
        <dbReference type="ChEBI" id="CHEBI:58349"/>
    </ligand>
</feature>
<sequence>MAKIKVDNPVVEIDGDEMTRIIWQMIREKLILPYLDIDLKYYDLSIQNRDATDDKVTVDAAEAIKKYGVGVKCATITPDEARVQEFSLKKMWKSPNGTIRNILNGTVFREPIICKNVPRYVPGWTSPIVIGRHAFGDQYKATDFKVSGPGKLTMRFEPANGGAAQEFEVFDFPAAGVAMGMYNLDESIEGFARSCFNYALAREWPLYMSTKNTILKAYDGKFIEVFQRVYEQEFKSTFESKKIWYEHRLIDDMVAFAVKSNGKFVWACKNYDGDVQSDVVAQGFGSLGLMTSVLLTPDGQCVEAEAAHGTVTRHYREHQKGKETSTNPIASIFAWTQGLKYRGQFDGNHALVDFAETLERVCVETVEAGAMTKDLAILVGPDQKYLTTTQFMDAVVANLDSAMRKAA</sequence>
<feature type="binding site" evidence="14">
    <location>
        <position position="259"/>
    </location>
    <ligand>
        <name>NADP(+)</name>
        <dbReference type="ChEBI" id="CHEBI:58349"/>
    </ligand>
</feature>
<gene>
    <name evidence="16" type="ordered locus">MICA_351</name>
</gene>
<evidence type="ECO:0000259" key="15">
    <source>
        <dbReference type="SMART" id="SM01329"/>
    </source>
</evidence>
<dbReference type="GO" id="GO:0004450">
    <property type="term" value="F:isocitrate dehydrogenase (NADP+) activity"/>
    <property type="evidence" value="ECO:0007669"/>
    <property type="project" value="UniProtKB-UniRule"/>
</dbReference>
<dbReference type="NCBIfam" id="TIGR00127">
    <property type="entry name" value="nadp_idh_euk"/>
    <property type="match status" value="1"/>
</dbReference>
<accession>G2KR44</accession>
<evidence type="ECO:0000256" key="3">
    <source>
        <dbReference type="ARBA" id="ARBA00022435"/>
    </source>
</evidence>
<keyword evidence="17" id="KW-1185">Reference proteome</keyword>
<dbReference type="InterPro" id="IPR004790">
    <property type="entry name" value="Isocitrate_DH_NADP"/>
</dbReference>
<evidence type="ECO:0000256" key="13">
    <source>
        <dbReference type="PIRSR" id="PIRSR000108-3"/>
    </source>
</evidence>
<dbReference type="EC" id="1.1.1.42" evidence="10"/>
<dbReference type="InterPro" id="IPR019818">
    <property type="entry name" value="IsoCit/isopropylmalate_DH_CS"/>
</dbReference>
<evidence type="ECO:0000256" key="14">
    <source>
        <dbReference type="PIRSR" id="PIRSR000108-4"/>
    </source>
</evidence>
<evidence type="ECO:0000313" key="16">
    <source>
        <dbReference type="EMBL" id="AEP08696.1"/>
    </source>
</evidence>
<keyword evidence="7 10" id="KW-0521">NADP</keyword>
<comment type="similarity">
    <text evidence="2 10">Belongs to the isocitrate and isopropylmalate dehydrogenases family.</text>
</comment>
<reference evidence="16 17" key="1">
    <citation type="journal article" date="2011" name="BMC Genomics">
        <title>Genomic insights into an obligate epibiotic bacterial predator: Micavibrio aeruginosavorus ARL-13.</title>
        <authorList>
            <person name="Wang Z."/>
            <person name="Kadouri D."/>
            <person name="Wu M."/>
        </authorList>
    </citation>
    <scope>NUCLEOTIDE SEQUENCE [LARGE SCALE GENOMIC DNA]</scope>
    <source>
        <strain evidence="16 17">ARL-13</strain>
    </source>
</reference>
<name>G2KR44_MICAA</name>
<dbReference type="eggNOG" id="COG0538">
    <property type="taxonomic scope" value="Bacteria"/>
</dbReference>
<feature type="binding site" evidence="14">
    <location>
        <position position="82"/>
    </location>
    <ligand>
        <name>NADP(+)</name>
        <dbReference type="ChEBI" id="CHEBI:58349"/>
    </ligand>
</feature>
<dbReference type="GO" id="GO:0000287">
    <property type="term" value="F:magnesium ion binding"/>
    <property type="evidence" value="ECO:0007669"/>
    <property type="project" value="InterPro"/>
</dbReference>
<keyword evidence="4 10" id="KW-0816">Tricarboxylic acid cycle</keyword>
<keyword evidence="8 10" id="KW-0560">Oxidoreductase</keyword>
<dbReference type="PANTHER" id="PTHR11822:SF21">
    <property type="entry name" value="ISOCITRATE DEHYDROGENASE [NADP], MITOCHONDRIAL"/>
    <property type="match status" value="1"/>
</dbReference>
<feature type="site" description="Critical for catalysis" evidence="11">
    <location>
        <position position="139"/>
    </location>
</feature>
<dbReference type="STRING" id="856793.MICA_351"/>
<proteinExistence type="inferred from homology"/>
<evidence type="ECO:0000256" key="9">
    <source>
        <dbReference type="ARBA" id="ARBA00023211"/>
    </source>
</evidence>
<dbReference type="PANTHER" id="PTHR11822">
    <property type="entry name" value="NADP-SPECIFIC ISOCITRATE DEHYDROGENASE"/>
    <property type="match status" value="1"/>
</dbReference>
<dbReference type="GO" id="GO:0006099">
    <property type="term" value="P:tricarboxylic acid cycle"/>
    <property type="evidence" value="ECO:0007669"/>
    <property type="project" value="UniProtKB-KW"/>
</dbReference>
<dbReference type="EMBL" id="CP002382">
    <property type="protein sequence ID" value="AEP08696.1"/>
    <property type="molecule type" value="Genomic_DNA"/>
</dbReference>
<dbReference type="HOGENOM" id="CLU_023296_1_1_5"/>
<dbReference type="Proteomes" id="UP000009286">
    <property type="component" value="Chromosome"/>
</dbReference>
<comment type="catalytic activity">
    <reaction evidence="10">
        <text>D-threo-isocitrate + NADP(+) = 2-oxoglutarate + CO2 + NADPH</text>
        <dbReference type="Rhea" id="RHEA:19629"/>
        <dbReference type="ChEBI" id="CHEBI:15562"/>
        <dbReference type="ChEBI" id="CHEBI:16526"/>
        <dbReference type="ChEBI" id="CHEBI:16810"/>
        <dbReference type="ChEBI" id="CHEBI:57783"/>
        <dbReference type="ChEBI" id="CHEBI:58349"/>
        <dbReference type="EC" id="1.1.1.42"/>
    </reaction>
</comment>
<dbReference type="SUPFAM" id="SSF53659">
    <property type="entry name" value="Isocitrate/Isopropylmalate dehydrogenase-like"/>
    <property type="match status" value="1"/>
</dbReference>
<feature type="binding site" evidence="12">
    <location>
        <position position="109"/>
    </location>
    <ligand>
        <name>D-threo-isocitrate</name>
        <dbReference type="ChEBI" id="CHEBI:15562"/>
    </ligand>
</feature>
<feature type="binding site" evidence="14">
    <location>
        <begin position="75"/>
        <end position="77"/>
    </location>
    <ligand>
        <name>NADP(+)</name>
        <dbReference type="ChEBI" id="CHEBI:58349"/>
    </ligand>
</feature>
<evidence type="ECO:0000313" key="17">
    <source>
        <dbReference type="Proteomes" id="UP000009286"/>
    </source>
</evidence>
<dbReference type="PIRSF" id="PIRSF000108">
    <property type="entry name" value="IDH_NADP"/>
    <property type="match status" value="1"/>
</dbReference>
<feature type="binding site" evidence="12">
    <location>
        <position position="77"/>
    </location>
    <ligand>
        <name>D-threo-isocitrate</name>
        <dbReference type="ChEBI" id="CHEBI:15562"/>
    </ligand>
</feature>
<evidence type="ECO:0000256" key="2">
    <source>
        <dbReference type="ARBA" id="ARBA00007769"/>
    </source>
</evidence>
<comment type="cofactor">
    <cofactor evidence="10 13">
        <name>Mg(2+)</name>
        <dbReference type="ChEBI" id="CHEBI:18420"/>
    </cofactor>
    <cofactor evidence="10 13">
        <name>Mn(2+)</name>
        <dbReference type="ChEBI" id="CHEBI:29035"/>
    </cofactor>
    <text evidence="10 13">Binds 1 Mg(2+) or Mn(2+) ion per subunit.</text>
</comment>
<organism evidence="16 17">
    <name type="scientific">Micavibrio aeruginosavorus (strain ARL-13)</name>
    <dbReference type="NCBI Taxonomy" id="856793"/>
    <lineage>
        <taxon>Bacteria</taxon>
        <taxon>Pseudomonadati</taxon>
        <taxon>Bdellovibrionota</taxon>
        <taxon>Bdellovibrionia</taxon>
        <taxon>Bdellovibrionales</taxon>
        <taxon>Pseudobdellovibrionaceae</taxon>
        <taxon>Micavibrio</taxon>
    </lineage>
</organism>
<keyword evidence="9 10" id="KW-0464">Manganese</keyword>
<dbReference type="Gene3D" id="3.40.718.10">
    <property type="entry name" value="Isopropylmalate Dehydrogenase"/>
    <property type="match status" value="1"/>
</dbReference>
<evidence type="ECO:0000256" key="5">
    <source>
        <dbReference type="ARBA" id="ARBA00022723"/>
    </source>
</evidence>
<feature type="binding site" evidence="13">
    <location>
        <position position="274"/>
    </location>
    <ligand>
        <name>Mn(2+)</name>
        <dbReference type="ChEBI" id="CHEBI:29035"/>
    </ligand>
</feature>
<keyword evidence="6 10" id="KW-0460">Magnesium</keyword>
<comment type="cofactor">
    <cofactor evidence="1">
        <name>Mn(2+)</name>
        <dbReference type="ChEBI" id="CHEBI:29035"/>
    </cofactor>
</comment>
<dbReference type="PROSITE" id="PS00470">
    <property type="entry name" value="IDH_IMDH"/>
    <property type="match status" value="1"/>
</dbReference>
<feature type="binding site" evidence="12">
    <location>
        <begin position="94"/>
        <end position="100"/>
    </location>
    <ligand>
        <name>D-threo-isocitrate</name>
        <dbReference type="ChEBI" id="CHEBI:15562"/>
    </ligand>
</feature>
<feature type="binding site" evidence="12">
    <location>
        <position position="132"/>
    </location>
    <ligand>
        <name>D-threo-isocitrate</name>
        <dbReference type="ChEBI" id="CHEBI:15562"/>
    </ligand>
</feature>
<dbReference type="GO" id="GO:0006097">
    <property type="term" value="P:glyoxylate cycle"/>
    <property type="evidence" value="ECO:0007669"/>
    <property type="project" value="UniProtKB-KW"/>
</dbReference>
<dbReference type="KEGG" id="mai:MICA_351"/>
<dbReference type="Pfam" id="PF00180">
    <property type="entry name" value="Iso_dh"/>
    <property type="match status" value="1"/>
</dbReference>
<feature type="domain" description="Isopropylmalate dehydrogenase-like" evidence="15">
    <location>
        <begin position="9"/>
        <end position="395"/>
    </location>
</feature>
<evidence type="ECO:0000256" key="7">
    <source>
        <dbReference type="ARBA" id="ARBA00022857"/>
    </source>
</evidence>
<dbReference type="RefSeq" id="WP_014101919.1">
    <property type="nucleotide sequence ID" value="NC_016026.1"/>
</dbReference>
<feature type="binding site" evidence="14">
    <location>
        <begin position="309"/>
        <end position="314"/>
    </location>
    <ligand>
        <name>NADP(+)</name>
        <dbReference type="ChEBI" id="CHEBI:58349"/>
    </ligand>
</feature>
<dbReference type="OrthoDB" id="9765655at2"/>
<dbReference type="InterPro" id="IPR024084">
    <property type="entry name" value="IsoPropMal-DH-like_dom"/>
</dbReference>
<feature type="site" description="Critical for catalysis" evidence="11">
    <location>
        <position position="211"/>
    </location>
</feature>
<dbReference type="FunFam" id="3.40.718.10:FF:000002">
    <property type="entry name" value="Isocitrate dehydrogenase [NADP]"/>
    <property type="match status" value="1"/>
</dbReference>
<evidence type="ECO:0000256" key="4">
    <source>
        <dbReference type="ARBA" id="ARBA00022532"/>
    </source>
</evidence>
<evidence type="ECO:0000256" key="8">
    <source>
        <dbReference type="ARBA" id="ARBA00023002"/>
    </source>
</evidence>
<keyword evidence="5 10" id="KW-0479">Metal-binding</keyword>